<reference evidence="2" key="1">
    <citation type="journal article" date="2024" name="Front. Bioeng. Biotechnol.">
        <title>Genome-scale model development and genomic sequencing of the oleaginous clade Lipomyces.</title>
        <authorList>
            <person name="Czajka J.J."/>
            <person name="Han Y."/>
            <person name="Kim J."/>
            <person name="Mondo S.J."/>
            <person name="Hofstad B.A."/>
            <person name="Robles A."/>
            <person name="Haridas S."/>
            <person name="Riley R."/>
            <person name="LaButti K."/>
            <person name="Pangilinan J."/>
            <person name="Andreopoulos W."/>
            <person name="Lipzen A."/>
            <person name="Yan J."/>
            <person name="Wang M."/>
            <person name="Ng V."/>
            <person name="Grigoriev I.V."/>
            <person name="Spatafora J.W."/>
            <person name="Magnuson J.K."/>
            <person name="Baker S.E."/>
            <person name="Pomraning K.R."/>
        </authorList>
    </citation>
    <scope>NUCLEOTIDE SEQUENCE [LARGE SCALE GENOMIC DNA]</scope>
    <source>
        <strain evidence="2">CBS 10300</strain>
    </source>
</reference>
<proteinExistence type="predicted"/>
<evidence type="ECO:0000313" key="1">
    <source>
        <dbReference type="EMBL" id="KAK9324856.1"/>
    </source>
</evidence>
<dbReference type="Proteomes" id="UP001489719">
    <property type="component" value="Unassembled WGS sequence"/>
</dbReference>
<name>A0ACC3TUZ5_9ASCO</name>
<dbReference type="EMBL" id="MU970045">
    <property type="protein sequence ID" value="KAK9324856.1"/>
    <property type="molecule type" value="Genomic_DNA"/>
</dbReference>
<comment type="caution">
    <text evidence="1">The sequence shown here is derived from an EMBL/GenBank/DDBJ whole genome shotgun (WGS) entry which is preliminary data.</text>
</comment>
<protein>
    <submittedName>
        <fullName evidence="1">Uncharacterized protein</fullName>
    </submittedName>
</protein>
<evidence type="ECO:0000313" key="2">
    <source>
        <dbReference type="Proteomes" id="UP001489719"/>
    </source>
</evidence>
<gene>
    <name evidence="1" type="ORF">V1517DRAFT_21241</name>
</gene>
<keyword evidence="2" id="KW-1185">Reference proteome</keyword>
<sequence length="768" mass="85888">MHDVSTTSPKHLWTTAKCHRVLRPLSSKLQSLRNLIASHPSLVNNAGDIGNASFSAENSSEQATVWEKHGRAHSGNIRKYAVKSSQSQSKSLSQRSRVHHPAQESNRSGHYCVDNLLLSLRDKTPPDVYTAYRSIFHAFHHFLLQTYERPATLAQKSAIELGKCVVYTLGSVSEDDWYDGMEVLKYYKRYIAIGHGISLVAREAEICKDLLPVLIVDCAEMESFDMGLLLLRSLLEVTPIDDILVNFDILCKLSGLVKSSPYILLQYIMTNLTVTQITHPSFLEIINRLVVNPLYDTYSKDVRLRNALCHIFATSRRAVRKPSHPRFKEVDTAILSVASIICRHPNTFDLSFITRVINTIGPAKTRFTGVWQLLCIHQFYLGHINQEFVQYFNAPTTTPSASFRIRSKLRVALLDIYTDFEEQVKPIIESLVENVPKFSVALATLFAAKFRHEEVLRWRGDIERSAMGLDSGLRTKNWVYDESLEEWVEAQEGSGRPFTLVSDDDSERESAGHVSDPITAIEAQDELEITDDEQSIQSSDGQNASSQGHSPATSHDDSKSTIPTSPVTVTVTVARPSGASSLLSMFPPPSSVVKLTPRSNRRIRDKYFRLLSTPATSSSSVRRPKPNWFSKRMLSDDGETECQDGFDEFENASPLQGRRRLASLGQGGIAKKSRQCVTSNLIREVSKPCSRQNSPEFGDEVDELSLTVTLDRGPLGDVTNVSRDPVEKTADYTSSNVRKRNGSFRGRKLPGGHQIKGEDEDQDELSAV</sequence>
<accession>A0ACC3TUZ5</accession>
<organism evidence="1 2">
    <name type="scientific">Lipomyces orientalis</name>
    <dbReference type="NCBI Taxonomy" id="1233043"/>
    <lineage>
        <taxon>Eukaryota</taxon>
        <taxon>Fungi</taxon>
        <taxon>Dikarya</taxon>
        <taxon>Ascomycota</taxon>
        <taxon>Saccharomycotina</taxon>
        <taxon>Lipomycetes</taxon>
        <taxon>Lipomycetales</taxon>
        <taxon>Lipomycetaceae</taxon>
        <taxon>Lipomyces</taxon>
    </lineage>
</organism>